<evidence type="ECO:0000256" key="1">
    <source>
        <dbReference type="SAM" id="Phobius"/>
    </source>
</evidence>
<keyword evidence="1" id="KW-1133">Transmembrane helix</keyword>
<name>J3N1L9_ORYBR</name>
<reference evidence="2" key="1">
    <citation type="journal article" date="2013" name="Nat. Commun.">
        <title>Whole-genome sequencing of Oryza brachyantha reveals mechanisms underlying Oryza genome evolution.</title>
        <authorList>
            <person name="Chen J."/>
            <person name="Huang Q."/>
            <person name="Gao D."/>
            <person name="Wang J."/>
            <person name="Lang Y."/>
            <person name="Liu T."/>
            <person name="Li B."/>
            <person name="Bai Z."/>
            <person name="Luis Goicoechea J."/>
            <person name="Liang C."/>
            <person name="Chen C."/>
            <person name="Zhang W."/>
            <person name="Sun S."/>
            <person name="Liao Y."/>
            <person name="Zhang X."/>
            <person name="Yang L."/>
            <person name="Song C."/>
            <person name="Wang M."/>
            <person name="Shi J."/>
            <person name="Liu G."/>
            <person name="Liu J."/>
            <person name="Zhou H."/>
            <person name="Zhou W."/>
            <person name="Yu Q."/>
            <person name="An N."/>
            <person name="Chen Y."/>
            <person name="Cai Q."/>
            <person name="Wang B."/>
            <person name="Liu B."/>
            <person name="Min J."/>
            <person name="Huang Y."/>
            <person name="Wu H."/>
            <person name="Li Z."/>
            <person name="Zhang Y."/>
            <person name="Yin Y."/>
            <person name="Song W."/>
            <person name="Jiang J."/>
            <person name="Jackson S.A."/>
            <person name="Wing R.A."/>
            <person name="Wang J."/>
            <person name="Chen M."/>
        </authorList>
    </citation>
    <scope>NUCLEOTIDE SEQUENCE [LARGE SCALE GENOMIC DNA]</scope>
    <source>
        <strain evidence="2">cv. IRGC 101232</strain>
    </source>
</reference>
<keyword evidence="1" id="KW-0812">Transmembrane</keyword>
<evidence type="ECO:0000313" key="2">
    <source>
        <dbReference type="EnsemblPlants" id="OB10G14170.1"/>
    </source>
</evidence>
<protein>
    <submittedName>
        <fullName evidence="2">Uncharacterized protein</fullName>
    </submittedName>
</protein>
<keyword evidence="3" id="KW-1185">Reference proteome</keyword>
<reference evidence="2" key="2">
    <citation type="submission" date="2013-04" db="UniProtKB">
        <authorList>
            <consortium name="EnsemblPlants"/>
        </authorList>
    </citation>
    <scope>IDENTIFICATION</scope>
</reference>
<organism evidence="2">
    <name type="scientific">Oryza brachyantha</name>
    <name type="common">malo sina</name>
    <dbReference type="NCBI Taxonomy" id="4533"/>
    <lineage>
        <taxon>Eukaryota</taxon>
        <taxon>Viridiplantae</taxon>
        <taxon>Streptophyta</taxon>
        <taxon>Embryophyta</taxon>
        <taxon>Tracheophyta</taxon>
        <taxon>Spermatophyta</taxon>
        <taxon>Magnoliopsida</taxon>
        <taxon>Liliopsida</taxon>
        <taxon>Poales</taxon>
        <taxon>Poaceae</taxon>
        <taxon>BOP clade</taxon>
        <taxon>Oryzoideae</taxon>
        <taxon>Oryzeae</taxon>
        <taxon>Oryzinae</taxon>
        <taxon>Oryza</taxon>
    </lineage>
</organism>
<dbReference type="Proteomes" id="UP000006038">
    <property type="component" value="Chromosome 10"/>
</dbReference>
<dbReference type="HOGENOM" id="CLU_3412233_0_0_1"/>
<dbReference type="EnsemblPlants" id="OB10G14170.1">
    <property type="protein sequence ID" value="OB10G14170.1"/>
    <property type="gene ID" value="OB10G14170"/>
</dbReference>
<feature type="transmembrane region" description="Helical" evidence="1">
    <location>
        <begin position="6"/>
        <end position="26"/>
    </location>
</feature>
<keyword evidence="1" id="KW-0472">Membrane</keyword>
<dbReference type="Gramene" id="OB10G14170.1">
    <property type="protein sequence ID" value="OB10G14170.1"/>
    <property type="gene ID" value="OB10G14170"/>
</dbReference>
<evidence type="ECO:0000313" key="3">
    <source>
        <dbReference type="Proteomes" id="UP000006038"/>
    </source>
</evidence>
<sequence>YSQHITHFSFVLYYSLFLFLVPKINIMLF</sequence>
<proteinExistence type="predicted"/>
<accession>J3N1L9</accession>
<dbReference type="AlphaFoldDB" id="J3N1L9"/>